<dbReference type="AlphaFoldDB" id="A0A6L4WPY7"/>
<name>A0A6L4WPY7_9BACT</name>
<dbReference type="Proteomes" id="UP000461010">
    <property type="component" value="Unassembled WGS sequence"/>
</dbReference>
<dbReference type="CDD" id="cd03416">
    <property type="entry name" value="CbiX_SirB_N"/>
    <property type="match status" value="1"/>
</dbReference>
<evidence type="ECO:0000256" key="1">
    <source>
        <dbReference type="ARBA" id="ARBA00022723"/>
    </source>
</evidence>
<comment type="caution">
    <text evidence="3">The sequence shown here is derived from an EMBL/GenBank/DDBJ whole genome shotgun (WGS) entry which is preliminary data.</text>
</comment>
<evidence type="ECO:0008006" key="7">
    <source>
        <dbReference type="Google" id="ProtNLM"/>
    </source>
</evidence>
<keyword evidence="2" id="KW-0456">Lyase</keyword>
<evidence type="ECO:0000313" key="3">
    <source>
        <dbReference type="EMBL" id="KAB7886097.1"/>
    </source>
</evidence>
<gene>
    <name evidence="4" type="ORF">GBG18_10250</name>
    <name evidence="3" type="ORF">GBG19_12800</name>
</gene>
<dbReference type="Gene3D" id="3.40.50.1400">
    <property type="match status" value="1"/>
</dbReference>
<evidence type="ECO:0000313" key="4">
    <source>
        <dbReference type="EMBL" id="KAB7889817.1"/>
    </source>
</evidence>
<dbReference type="Proteomes" id="UP000472839">
    <property type="component" value="Unassembled WGS sequence"/>
</dbReference>
<dbReference type="PANTHER" id="PTHR33542">
    <property type="entry name" value="SIROHYDROCHLORIN FERROCHELATASE, CHLOROPLASTIC"/>
    <property type="match status" value="1"/>
</dbReference>
<dbReference type="PANTHER" id="PTHR33542:SF3">
    <property type="entry name" value="SIROHYDROCHLORIN FERROCHELATASE, CHLOROPLASTIC"/>
    <property type="match status" value="1"/>
</dbReference>
<dbReference type="RefSeq" id="WP_152190815.1">
    <property type="nucleotide sequence ID" value="NZ_WFKI01000053.1"/>
</dbReference>
<dbReference type="EMBL" id="WFKJ01000031">
    <property type="protein sequence ID" value="KAB7889817.1"/>
    <property type="molecule type" value="Genomic_DNA"/>
</dbReference>
<dbReference type="GO" id="GO:0046872">
    <property type="term" value="F:metal ion binding"/>
    <property type="evidence" value="ECO:0007669"/>
    <property type="project" value="UniProtKB-KW"/>
</dbReference>
<dbReference type="SUPFAM" id="SSF53800">
    <property type="entry name" value="Chelatase"/>
    <property type="match status" value="1"/>
</dbReference>
<evidence type="ECO:0000256" key="2">
    <source>
        <dbReference type="ARBA" id="ARBA00023239"/>
    </source>
</evidence>
<dbReference type="InterPro" id="IPR050963">
    <property type="entry name" value="Sirohydro_Cobaltochel/CbiX"/>
</dbReference>
<protein>
    <recommendedName>
        <fullName evidence="7">Cobalamin biosynthesis protein CbiX</fullName>
    </recommendedName>
</protein>
<proteinExistence type="predicted"/>
<dbReference type="EMBL" id="WFKK01000046">
    <property type="protein sequence ID" value="KAB7886097.1"/>
    <property type="molecule type" value="Genomic_DNA"/>
</dbReference>
<reference evidence="5 6" key="1">
    <citation type="submission" date="2019-10" db="EMBL/GenBank/DDBJ databases">
        <title>Poseidonibacter ostreae sp. nov., isolated from the gut of the Ostrea denselamellosa.</title>
        <authorList>
            <person name="Choi A."/>
        </authorList>
    </citation>
    <scope>NUCLEOTIDE SEQUENCE [LARGE SCALE GENOMIC DNA]</scope>
    <source>
        <strain evidence="3 6">SJOD-M-33</strain>
        <strain evidence="4 5">SJOD-M-5</strain>
    </source>
</reference>
<dbReference type="Pfam" id="PF01903">
    <property type="entry name" value="CbiX"/>
    <property type="match status" value="1"/>
</dbReference>
<keyword evidence="1" id="KW-0479">Metal-binding</keyword>
<keyword evidence="5" id="KW-1185">Reference proteome</keyword>
<evidence type="ECO:0000313" key="6">
    <source>
        <dbReference type="Proteomes" id="UP000472839"/>
    </source>
</evidence>
<sequence length="121" mass="13602">MDALVLIAHGSKRSLSNEEFISLANEIKSKDKNFSKIEAAFLELATPSIQTVSNNLISQNISKIYFYPYFLNSGKHVGVDLPYIINELKEENPAVEFILLEHFGKSNRISDIILDDISLSL</sequence>
<evidence type="ECO:0000313" key="5">
    <source>
        <dbReference type="Proteomes" id="UP000461010"/>
    </source>
</evidence>
<dbReference type="GO" id="GO:0016829">
    <property type="term" value="F:lyase activity"/>
    <property type="evidence" value="ECO:0007669"/>
    <property type="project" value="UniProtKB-KW"/>
</dbReference>
<accession>A0A6L4WPY7</accession>
<dbReference type="InterPro" id="IPR002762">
    <property type="entry name" value="CbiX-like"/>
</dbReference>
<organism evidence="3 6">
    <name type="scientific">Poseidonibacter ostreae</name>
    <dbReference type="NCBI Taxonomy" id="2654171"/>
    <lineage>
        <taxon>Bacteria</taxon>
        <taxon>Pseudomonadati</taxon>
        <taxon>Campylobacterota</taxon>
        <taxon>Epsilonproteobacteria</taxon>
        <taxon>Campylobacterales</taxon>
        <taxon>Arcobacteraceae</taxon>
        <taxon>Poseidonibacter</taxon>
    </lineage>
</organism>